<protein>
    <submittedName>
        <fullName evidence="1">Uncharacterized protein</fullName>
    </submittedName>
</protein>
<dbReference type="PATRIC" id="fig|1397108.4.peg.2532"/>
<gene>
    <name evidence="1" type="ORF">IMCC12053_2478</name>
</gene>
<dbReference type="EMBL" id="CP012023">
    <property type="protein sequence ID" value="ALI56425.1"/>
    <property type="molecule type" value="Genomic_DNA"/>
</dbReference>
<dbReference type="Proteomes" id="UP000064920">
    <property type="component" value="Chromosome"/>
</dbReference>
<keyword evidence="2" id="KW-1185">Reference proteome</keyword>
<evidence type="ECO:0000313" key="1">
    <source>
        <dbReference type="EMBL" id="ALI56425.1"/>
    </source>
</evidence>
<name>A0A0P0ADV7_9RHOB</name>
<dbReference type="STRING" id="1397108.IMCC12053_2478"/>
<dbReference type="KEGG" id="cmar:IMCC12053_2478"/>
<dbReference type="AlphaFoldDB" id="A0A0P0ADV7"/>
<sequence>MPTVTMLNCSNMCDGDAHHSKISRAQVIARVDTMSQDL</sequence>
<organism evidence="1 2">
    <name type="scientific">Celeribacter marinus</name>
    <dbReference type="NCBI Taxonomy" id="1397108"/>
    <lineage>
        <taxon>Bacteria</taxon>
        <taxon>Pseudomonadati</taxon>
        <taxon>Pseudomonadota</taxon>
        <taxon>Alphaproteobacteria</taxon>
        <taxon>Rhodobacterales</taxon>
        <taxon>Roseobacteraceae</taxon>
        <taxon>Celeribacter</taxon>
    </lineage>
</organism>
<accession>A0A0P0ADV7</accession>
<proteinExistence type="predicted"/>
<reference evidence="1 2" key="1">
    <citation type="submission" date="2015-05" db="EMBL/GenBank/DDBJ databases">
        <authorList>
            <person name="Wang D.B."/>
            <person name="Wang M."/>
        </authorList>
    </citation>
    <scope>NUCLEOTIDE SEQUENCE [LARGE SCALE GENOMIC DNA]</scope>
    <source>
        <strain evidence="1 2">IMCC 12053</strain>
    </source>
</reference>
<evidence type="ECO:0000313" key="2">
    <source>
        <dbReference type="Proteomes" id="UP000064920"/>
    </source>
</evidence>